<feature type="non-terminal residue" evidence="2">
    <location>
        <position position="1"/>
    </location>
</feature>
<sequence length="311" mass="35341">LKHKMIESLHESDSVLNNRPEDTSTQYLATGFSVFIFATTPLNVAMVVIGLMYKKECPLDERLPRYLLFGGIAGLTIVLVRISLVIAVRNVDWTKRPKAPAGLNMARSTMYLFILFIFIWNLHGSFLLFSSHPELNDKTSSSYCEALVIKFSYIWFTIFDIATITSILIWLISLIMGCMDPDFLIIAGIPPPSFLLKKRHSDTELILQDTTTNFENDKFKKIYIMNQLDLHHNKPYDIEKGKLDKNKTFSTPGRGDTRDDSSKIIRKMPSFSESRRGSCVSTVIITPPQRLNEDETESKKIFTLTAVDDAA</sequence>
<dbReference type="EMBL" id="HACA01030839">
    <property type="protein sequence ID" value="CDW48200.1"/>
    <property type="molecule type" value="Transcribed_RNA"/>
</dbReference>
<keyword evidence="1" id="KW-1133">Transmembrane helix</keyword>
<feature type="transmembrane region" description="Helical" evidence="1">
    <location>
        <begin position="108"/>
        <end position="130"/>
    </location>
</feature>
<keyword evidence="1" id="KW-0812">Transmembrane</keyword>
<feature type="transmembrane region" description="Helical" evidence="1">
    <location>
        <begin position="27"/>
        <end position="53"/>
    </location>
</feature>
<proteinExistence type="predicted"/>
<dbReference type="AlphaFoldDB" id="A0A0K2VCZ2"/>
<reference evidence="2" key="1">
    <citation type="submission" date="2014-05" db="EMBL/GenBank/DDBJ databases">
        <authorList>
            <person name="Chronopoulou M."/>
        </authorList>
    </citation>
    <scope>NUCLEOTIDE SEQUENCE</scope>
    <source>
        <tissue evidence="2">Whole organism</tissue>
    </source>
</reference>
<evidence type="ECO:0000256" key="1">
    <source>
        <dbReference type="SAM" id="Phobius"/>
    </source>
</evidence>
<keyword evidence="1" id="KW-0472">Membrane</keyword>
<feature type="transmembrane region" description="Helical" evidence="1">
    <location>
        <begin position="65"/>
        <end position="88"/>
    </location>
</feature>
<accession>A0A0K2VCZ2</accession>
<name>A0A0K2VCZ2_LEPSM</name>
<feature type="transmembrane region" description="Helical" evidence="1">
    <location>
        <begin position="151"/>
        <end position="176"/>
    </location>
</feature>
<dbReference type="PANTHER" id="PTHR33444:SF7">
    <property type="entry name" value="TRANSMEMBRANE PROTEIN 272"/>
    <property type="match status" value="1"/>
</dbReference>
<dbReference type="InterPro" id="IPR040350">
    <property type="entry name" value="TMEM272"/>
</dbReference>
<organism evidence="2">
    <name type="scientific">Lepeophtheirus salmonis</name>
    <name type="common">Salmon louse</name>
    <name type="synonym">Caligus salmonis</name>
    <dbReference type="NCBI Taxonomy" id="72036"/>
    <lineage>
        <taxon>Eukaryota</taxon>
        <taxon>Metazoa</taxon>
        <taxon>Ecdysozoa</taxon>
        <taxon>Arthropoda</taxon>
        <taxon>Crustacea</taxon>
        <taxon>Multicrustacea</taxon>
        <taxon>Hexanauplia</taxon>
        <taxon>Copepoda</taxon>
        <taxon>Siphonostomatoida</taxon>
        <taxon>Caligidae</taxon>
        <taxon>Lepeophtheirus</taxon>
    </lineage>
</organism>
<evidence type="ECO:0000313" key="2">
    <source>
        <dbReference type="EMBL" id="CDW48200.1"/>
    </source>
</evidence>
<protein>
    <submittedName>
        <fullName evidence="2">Putative LOC100374539 [Saccoglossus kowalevskii]</fullName>
    </submittedName>
</protein>
<dbReference type="PANTHER" id="PTHR33444">
    <property type="entry name" value="SI:DKEY-19B23.12-RELATED"/>
    <property type="match status" value="1"/>
</dbReference>